<accession>A0A4R3KJV3</accession>
<gene>
    <name evidence="8" type="primary">rph</name>
    <name evidence="11" type="ORF">EDD72_10433</name>
</gene>
<dbReference type="EMBL" id="SMAB01000004">
    <property type="protein sequence ID" value="TCS83488.1"/>
    <property type="molecule type" value="Genomic_DNA"/>
</dbReference>
<dbReference type="FunFam" id="3.30.230.70:FF:000003">
    <property type="entry name" value="Ribonuclease PH"/>
    <property type="match status" value="1"/>
</dbReference>
<dbReference type="PANTHER" id="PTHR11953">
    <property type="entry name" value="EXOSOME COMPLEX COMPONENT"/>
    <property type="match status" value="1"/>
</dbReference>
<dbReference type="InterPro" id="IPR002381">
    <property type="entry name" value="RNase_PH_bac-type"/>
</dbReference>
<proteinExistence type="inferred from homology"/>
<dbReference type="InterPro" id="IPR001247">
    <property type="entry name" value="ExoRNase_PH_dom1"/>
</dbReference>
<dbReference type="InterPro" id="IPR027408">
    <property type="entry name" value="PNPase/RNase_PH_dom_sf"/>
</dbReference>
<dbReference type="NCBIfam" id="TIGR01966">
    <property type="entry name" value="RNasePH"/>
    <property type="match status" value="1"/>
</dbReference>
<keyword evidence="6 8" id="KW-0548">Nucleotidyltransferase</keyword>
<sequence length="262" mass="29150">MRPDNRNVDELRKVKITNHYIKHAEGSVLIEVGDTKVICTATIEEKVPPFMRGEGKGWITAEYAMIPRATHTRNARESTKGKVSGRTMEISRLIGRALRSVVDLEALGERTIWIDCDVIQADGGTRTASITGAFVAMADACHRLVQEGKVNKMPIQNFVAATSVGIIENEVRLDLSYEEDSQAIVDMNIVMTDQGKYVELQGTGEETPFTANELDQLLRLGKKGVEELIQVQKEVMKEYVDLIGKIEVEGETQVEQQTSTQQ</sequence>
<dbReference type="InterPro" id="IPR018336">
    <property type="entry name" value="RNase_PH_CS"/>
</dbReference>
<evidence type="ECO:0000256" key="1">
    <source>
        <dbReference type="ARBA" id="ARBA00006678"/>
    </source>
</evidence>
<comment type="subunit">
    <text evidence="8">Homohexameric ring arranged as a trimer of dimers.</text>
</comment>
<evidence type="ECO:0000313" key="12">
    <source>
        <dbReference type="Proteomes" id="UP000295788"/>
    </source>
</evidence>
<evidence type="ECO:0000256" key="6">
    <source>
        <dbReference type="ARBA" id="ARBA00022695"/>
    </source>
</evidence>
<dbReference type="GO" id="GO:0000175">
    <property type="term" value="F:3'-5'-RNA exonuclease activity"/>
    <property type="evidence" value="ECO:0007669"/>
    <property type="project" value="UniProtKB-UniRule"/>
</dbReference>
<dbReference type="InterPro" id="IPR015847">
    <property type="entry name" value="ExoRNase_PH_dom2"/>
</dbReference>
<dbReference type="GO" id="GO:0031125">
    <property type="term" value="P:rRNA 3'-end processing"/>
    <property type="evidence" value="ECO:0007669"/>
    <property type="project" value="UniProtKB-ARBA"/>
</dbReference>
<protein>
    <recommendedName>
        <fullName evidence="8">Ribonuclease PH</fullName>
        <shortName evidence="8">RNase PH</shortName>
        <ecNumber evidence="8">2.7.7.56</ecNumber>
    </recommendedName>
    <alternativeName>
        <fullName evidence="8">tRNA nucleotidyltransferase</fullName>
    </alternativeName>
</protein>
<dbReference type="GO" id="GO:0016075">
    <property type="term" value="P:rRNA catabolic process"/>
    <property type="evidence" value="ECO:0007669"/>
    <property type="project" value="UniProtKB-UniRule"/>
</dbReference>
<comment type="function">
    <text evidence="8">Phosphorolytic 3'-5' exoribonuclease that plays an important role in tRNA 3'-end maturation. Removes nucleotide residues following the 3'-CCA terminus of tRNAs; can also add nucleotides to the ends of RNA molecules by using nucleoside diphosphates as substrates, but this may not be physiologically important. Probably plays a role in initiation of 16S rRNA degradation (leading to ribosome degradation) during starvation.</text>
</comment>
<dbReference type="Pfam" id="PF01138">
    <property type="entry name" value="RNase_PH"/>
    <property type="match status" value="1"/>
</dbReference>
<dbReference type="OrthoDB" id="9802265at2"/>
<dbReference type="PROSITE" id="PS01277">
    <property type="entry name" value="RIBONUCLEASE_PH"/>
    <property type="match status" value="1"/>
</dbReference>
<dbReference type="Pfam" id="PF03725">
    <property type="entry name" value="RNase_PH_C"/>
    <property type="match status" value="1"/>
</dbReference>
<keyword evidence="3 8" id="KW-0820">tRNA-binding</keyword>
<organism evidence="11 12">
    <name type="scientific">Tepidibacillus fermentans</name>
    <dbReference type="NCBI Taxonomy" id="1281767"/>
    <lineage>
        <taxon>Bacteria</taxon>
        <taxon>Bacillati</taxon>
        <taxon>Bacillota</taxon>
        <taxon>Bacilli</taxon>
        <taxon>Bacillales</taxon>
        <taxon>Bacillaceae</taxon>
        <taxon>Tepidibacillus</taxon>
    </lineage>
</organism>
<dbReference type="HAMAP" id="MF_00564">
    <property type="entry name" value="RNase_PH"/>
    <property type="match status" value="1"/>
</dbReference>
<dbReference type="RefSeq" id="WP_132767358.1">
    <property type="nucleotide sequence ID" value="NZ_SMAB01000004.1"/>
</dbReference>
<dbReference type="PANTHER" id="PTHR11953:SF0">
    <property type="entry name" value="EXOSOME COMPLEX COMPONENT RRP41"/>
    <property type="match status" value="1"/>
</dbReference>
<dbReference type="InterPro" id="IPR050080">
    <property type="entry name" value="RNase_PH"/>
</dbReference>
<reference evidence="11 12" key="1">
    <citation type="submission" date="2019-03" db="EMBL/GenBank/DDBJ databases">
        <title>Genomic Encyclopedia of Type Strains, Phase IV (KMG-IV): sequencing the most valuable type-strain genomes for metagenomic binning, comparative biology and taxonomic classification.</title>
        <authorList>
            <person name="Goeker M."/>
        </authorList>
    </citation>
    <scope>NUCLEOTIDE SEQUENCE [LARGE SCALE GENOMIC DNA]</scope>
    <source>
        <strain evidence="11 12">DSM 23802</strain>
    </source>
</reference>
<feature type="binding site" evidence="8">
    <location>
        <position position="86"/>
    </location>
    <ligand>
        <name>phosphate</name>
        <dbReference type="ChEBI" id="CHEBI:43474"/>
        <note>substrate</note>
    </ligand>
</feature>
<keyword evidence="4 8" id="KW-0808">Transferase</keyword>
<name>A0A4R3KJV3_9BACI</name>
<dbReference type="GO" id="GO:0008033">
    <property type="term" value="P:tRNA processing"/>
    <property type="evidence" value="ECO:0007669"/>
    <property type="project" value="UniProtKB-UniRule"/>
</dbReference>
<dbReference type="AlphaFoldDB" id="A0A4R3KJV3"/>
<evidence type="ECO:0000256" key="4">
    <source>
        <dbReference type="ARBA" id="ARBA00022679"/>
    </source>
</evidence>
<dbReference type="GO" id="GO:0000049">
    <property type="term" value="F:tRNA binding"/>
    <property type="evidence" value="ECO:0007669"/>
    <property type="project" value="UniProtKB-UniRule"/>
</dbReference>
<dbReference type="CDD" id="cd11362">
    <property type="entry name" value="RNase_PH_bact"/>
    <property type="match status" value="1"/>
</dbReference>
<keyword evidence="7" id="KW-0694">RNA-binding</keyword>
<feature type="domain" description="Exoribonuclease phosphorolytic" evidence="9">
    <location>
        <begin position="10"/>
        <end position="140"/>
    </location>
</feature>
<comment type="caution">
    <text evidence="11">The sequence shown here is derived from an EMBL/GenBank/DDBJ whole genome shotgun (WGS) entry which is preliminary data.</text>
</comment>
<dbReference type="InterPro" id="IPR020568">
    <property type="entry name" value="Ribosomal_Su5_D2-typ_SF"/>
</dbReference>
<evidence type="ECO:0000256" key="2">
    <source>
        <dbReference type="ARBA" id="ARBA00022552"/>
    </source>
</evidence>
<keyword evidence="2 8" id="KW-0698">rRNA processing</keyword>
<evidence type="ECO:0000256" key="3">
    <source>
        <dbReference type="ARBA" id="ARBA00022555"/>
    </source>
</evidence>
<evidence type="ECO:0000313" key="11">
    <source>
        <dbReference type="EMBL" id="TCS83488.1"/>
    </source>
</evidence>
<feature type="domain" description="Exoribonuclease phosphorolytic" evidence="10">
    <location>
        <begin position="158"/>
        <end position="224"/>
    </location>
</feature>
<evidence type="ECO:0000259" key="9">
    <source>
        <dbReference type="Pfam" id="PF01138"/>
    </source>
</evidence>
<dbReference type="Gene3D" id="3.30.230.70">
    <property type="entry name" value="GHMP Kinase, N-terminal domain"/>
    <property type="match status" value="1"/>
</dbReference>
<evidence type="ECO:0000256" key="5">
    <source>
        <dbReference type="ARBA" id="ARBA00022694"/>
    </source>
</evidence>
<evidence type="ECO:0000256" key="8">
    <source>
        <dbReference type="HAMAP-Rule" id="MF_00564"/>
    </source>
</evidence>
<evidence type="ECO:0000259" key="10">
    <source>
        <dbReference type="Pfam" id="PF03725"/>
    </source>
</evidence>
<evidence type="ECO:0000256" key="7">
    <source>
        <dbReference type="ARBA" id="ARBA00022884"/>
    </source>
</evidence>
<feature type="binding site" evidence="8">
    <location>
        <begin position="124"/>
        <end position="126"/>
    </location>
    <ligand>
        <name>phosphate</name>
        <dbReference type="ChEBI" id="CHEBI:43474"/>
        <note>substrate</note>
    </ligand>
</feature>
<keyword evidence="5 8" id="KW-0819">tRNA processing</keyword>
<dbReference type="Proteomes" id="UP000295788">
    <property type="component" value="Unassembled WGS sequence"/>
</dbReference>
<dbReference type="GO" id="GO:0009022">
    <property type="term" value="F:tRNA nucleotidyltransferase activity"/>
    <property type="evidence" value="ECO:0007669"/>
    <property type="project" value="UniProtKB-UniRule"/>
</dbReference>
<dbReference type="SUPFAM" id="SSF55666">
    <property type="entry name" value="Ribonuclease PH domain 2-like"/>
    <property type="match status" value="1"/>
</dbReference>
<keyword evidence="12" id="KW-1185">Reference proteome</keyword>
<dbReference type="InterPro" id="IPR036345">
    <property type="entry name" value="ExoRNase_PH_dom2_sf"/>
</dbReference>
<comment type="similarity">
    <text evidence="1 8">Belongs to the RNase PH family.</text>
</comment>
<dbReference type="SUPFAM" id="SSF54211">
    <property type="entry name" value="Ribosomal protein S5 domain 2-like"/>
    <property type="match status" value="1"/>
</dbReference>
<comment type="catalytic activity">
    <reaction evidence="8">
        <text>tRNA(n+1) + phosphate = tRNA(n) + a ribonucleoside 5'-diphosphate</text>
        <dbReference type="Rhea" id="RHEA:10628"/>
        <dbReference type="Rhea" id="RHEA-COMP:17343"/>
        <dbReference type="Rhea" id="RHEA-COMP:17344"/>
        <dbReference type="ChEBI" id="CHEBI:43474"/>
        <dbReference type="ChEBI" id="CHEBI:57930"/>
        <dbReference type="ChEBI" id="CHEBI:173114"/>
        <dbReference type="EC" id="2.7.7.56"/>
    </reaction>
</comment>
<dbReference type="EC" id="2.7.7.56" evidence="8"/>